<evidence type="ECO:0000313" key="2">
    <source>
        <dbReference type="EMBL" id="WOE76554.1"/>
    </source>
</evidence>
<evidence type="ECO:0000256" key="1">
    <source>
        <dbReference type="SAM" id="SignalP"/>
    </source>
</evidence>
<feature type="chain" id="PRO_5041715677" evidence="1">
    <location>
        <begin position="25"/>
        <end position="172"/>
    </location>
</feature>
<proteinExistence type="predicted"/>
<organism evidence="2 3">
    <name type="scientific">Alterisphingorhabdus coralli</name>
    <dbReference type="NCBI Taxonomy" id="3071408"/>
    <lineage>
        <taxon>Bacteria</taxon>
        <taxon>Pseudomonadati</taxon>
        <taxon>Pseudomonadota</taxon>
        <taxon>Alphaproteobacteria</taxon>
        <taxon>Sphingomonadales</taxon>
        <taxon>Sphingomonadaceae</taxon>
        <taxon>Alterisphingorhabdus (ex Yan et al. 2024)</taxon>
    </lineage>
</organism>
<accession>A0AA97F8X0</accession>
<dbReference type="Proteomes" id="UP001302429">
    <property type="component" value="Chromosome"/>
</dbReference>
<dbReference type="RefSeq" id="WP_317084350.1">
    <property type="nucleotide sequence ID" value="NZ_CP136594.1"/>
</dbReference>
<dbReference type="KEGG" id="acoa:RB602_07530"/>
<name>A0AA97F8X0_9SPHN</name>
<evidence type="ECO:0000313" key="3">
    <source>
        <dbReference type="Proteomes" id="UP001302429"/>
    </source>
</evidence>
<dbReference type="EMBL" id="CP136594">
    <property type="protein sequence ID" value="WOE76554.1"/>
    <property type="molecule type" value="Genomic_DNA"/>
</dbReference>
<dbReference type="AlphaFoldDB" id="A0AA97F8X0"/>
<protein>
    <submittedName>
        <fullName evidence="2">Uncharacterized protein</fullName>
    </submittedName>
</protein>
<gene>
    <name evidence="2" type="ORF">RB602_07530</name>
</gene>
<keyword evidence="1" id="KW-0732">Signal</keyword>
<keyword evidence="3" id="KW-1185">Reference proteome</keyword>
<reference evidence="2 3" key="1">
    <citation type="submission" date="2023-10" db="EMBL/GenBank/DDBJ databases">
        <title>Complete genome sequence of a Sphingomonadaceae bacterium.</title>
        <authorList>
            <person name="Yan C."/>
        </authorList>
    </citation>
    <scope>NUCLEOTIDE SEQUENCE [LARGE SCALE GENOMIC DNA]</scope>
    <source>
        <strain evidence="2 3">SCSIO 66989</strain>
    </source>
</reference>
<sequence length="172" mass="19043">MRSFLTGAATICAIAVLAANGAMAQQQARSDSFQQMRFFDETAIRLALEPQGAEVETRRTESGMPFFFITFNNMKLVAVPQSCNQQRANCVGLVISARYRPPQNVSPQQLRDRVDAFNRSYDYAKAVISSEGVPTVSRYVIADYGTSLGNLRSEFTNTANLAQIFNRQVLGN</sequence>
<feature type="signal peptide" evidence="1">
    <location>
        <begin position="1"/>
        <end position="24"/>
    </location>
</feature>